<dbReference type="SUPFAM" id="SSF54786">
    <property type="entry name" value="YcfA/nrd intein domain"/>
    <property type="match status" value="1"/>
</dbReference>
<keyword evidence="3" id="KW-0540">Nuclease</keyword>
<keyword evidence="9" id="KW-1185">Reference proteome</keyword>
<dbReference type="InterPro" id="IPR012933">
    <property type="entry name" value="HicA_mRNA_interferase"/>
</dbReference>
<evidence type="ECO:0000256" key="6">
    <source>
        <dbReference type="ARBA" id="ARBA00022884"/>
    </source>
</evidence>
<evidence type="ECO:0000256" key="3">
    <source>
        <dbReference type="ARBA" id="ARBA00022722"/>
    </source>
</evidence>
<reference evidence="8 9" key="1">
    <citation type="submission" date="2020-07" db="EMBL/GenBank/DDBJ databases">
        <title>Sequencing the genomes of 1000 actinobacteria strains.</title>
        <authorList>
            <person name="Klenk H.-P."/>
        </authorList>
    </citation>
    <scope>NUCLEOTIDE SEQUENCE [LARGE SCALE GENOMIC DNA]</scope>
    <source>
        <strain evidence="8 9">DSM 40398</strain>
    </source>
</reference>
<organism evidence="8 9">
    <name type="scientific">Actinomadura luteofluorescens</name>
    <dbReference type="NCBI Taxonomy" id="46163"/>
    <lineage>
        <taxon>Bacteria</taxon>
        <taxon>Bacillati</taxon>
        <taxon>Actinomycetota</taxon>
        <taxon>Actinomycetes</taxon>
        <taxon>Streptosporangiales</taxon>
        <taxon>Thermomonosporaceae</taxon>
        <taxon>Actinomadura</taxon>
    </lineage>
</organism>
<keyword evidence="5" id="KW-0378">Hydrolase</keyword>
<comment type="similarity">
    <text evidence="1">Belongs to the HicA mRNA interferase family.</text>
</comment>
<keyword evidence="4" id="KW-0255">Endonuclease</keyword>
<evidence type="ECO:0000256" key="1">
    <source>
        <dbReference type="ARBA" id="ARBA00006620"/>
    </source>
</evidence>
<protein>
    <submittedName>
        <fullName evidence="8">Putative RNA binding protein YcfA (HicA-like mRNA interferase family)</fullName>
    </submittedName>
</protein>
<keyword evidence="7" id="KW-0346">Stress response</keyword>
<evidence type="ECO:0000313" key="8">
    <source>
        <dbReference type="EMBL" id="NYD46927.1"/>
    </source>
</evidence>
<gene>
    <name evidence="8" type="ORF">BJY14_002910</name>
</gene>
<dbReference type="GO" id="GO:0016787">
    <property type="term" value="F:hydrolase activity"/>
    <property type="evidence" value="ECO:0007669"/>
    <property type="project" value="UniProtKB-KW"/>
</dbReference>
<sequence>MLRVLQKLGYEIVRQRGSHRRLECEGRPPITFAFHDRRSLTPTEVRDILVKQAELSCEEALEVVQGG</sequence>
<evidence type="ECO:0000256" key="7">
    <source>
        <dbReference type="ARBA" id="ARBA00023016"/>
    </source>
</evidence>
<keyword evidence="6" id="KW-0694">RNA-binding</keyword>
<dbReference type="Proteomes" id="UP000529783">
    <property type="component" value="Unassembled WGS sequence"/>
</dbReference>
<dbReference type="Pfam" id="PF07927">
    <property type="entry name" value="HicA_toxin"/>
    <property type="match status" value="1"/>
</dbReference>
<dbReference type="InterPro" id="IPR038570">
    <property type="entry name" value="HicA_sf"/>
</dbReference>
<dbReference type="Gene3D" id="3.30.920.30">
    <property type="entry name" value="Hypothetical protein"/>
    <property type="match status" value="1"/>
</dbReference>
<keyword evidence="2" id="KW-1277">Toxin-antitoxin system</keyword>
<dbReference type="AlphaFoldDB" id="A0A7Y9JF94"/>
<name>A0A7Y9JF94_9ACTN</name>
<dbReference type="EMBL" id="JACCBA010000001">
    <property type="protein sequence ID" value="NYD46927.1"/>
    <property type="molecule type" value="Genomic_DNA"/>
</dbReference>
<evidence type="ECO:0000256" key="2">
    <source>
        <dbReference type="ARBA" id="ARBA00022649"/>
    </source>
</evidence>
<comment type="caution">
    <text evidence="8">The sequence shown here is derived from an EMBL/GenBank/DDBJ whole genome shotgun (WGS) entry which is preliminary data.</text>
</comment>
<proteinExistence type="inferred from homology"/>
<accession>A0A7Y9JF94</accession>
<dbReference type="RefSeq" id="WP_218905371.1">
    <property type="nucleotide sequence ID" value="NZ_CP146086.1"/>
</dbReference>
<dbReference type="GO" id="GO:0003729">
    <property type="term" value="F:mRNA binding"/>
    <property type="evidence" value="ECO:0007669"/>
    <property type="project" value="InterPro"/>
</dbReference>
<evidence type="ECO:0000256" key="4">
    <source>
        <dbReference type="ARBA" id="ARBA00022759"/>
    </source>
</evidence>
<dbReference type="GO" id="GO:0004519">
    <property type="term" value="F:endonuclease activity"/>
    <property type="evidence" value="ECO:0007669"/>
    <property type="project" value="UniProtKB-KW"/>
</dbReference>
<evidence type="ECO:0000313" key="9">
    <source>
        <dbReference type="Proteomes" id="UP000529783"/>
    </source>
</evidence>
<evidence type="ECO:0000256" key="5">
    <source>
        <dbReference type="ARBA" id="ARBA00022801"/>
    </source>
</evidence>